<feature type="site" description="Important for substrate specificity" evidence="9">
    <location>
        <position position="12"/>
    </location>
</feature>
<evidence type="ECO:0000256" key="5">
    <source>
        <dbReference type="ARBA" id="ARBA00050213"/>
    </source>
</evidence>
<proteinExistence type="inferred from homology"/>
<gene>
    <name evidence="10" type="ORF">B6S08_03470</name>
</gene>
<evidence type="ECO:0000313" key="11">
    <source>
        <dbReference type="Proteomes" id="UP000242757"/>
    </source>
</evidence>
<dbReference type="AlphaFoldDB" id="A0A233RGS3"/>
<dbReference type="HAMAP" id="MF_00528">
    <property type="entry name" value="Maf"/>
    <property type="match status" value="1"/>
</dbReference>
<dbReference type="NCBIfam" id="TIGR00172">
    <property type="entry name" value="maf"/>
    <property type="match status" value="1"/>
</dbReference>
<evidence type="ECO:0000256" key="9">
    <source>
        <dbReference type="HAMAP-Rule" id="MF_00528"/>
    </source>
</evidence>
<evidence type="ECO:0000256" key="1">
    <source>
        <dbReference type="ARBA" id="ARBA00004496"/>
    </source>
</evidence>
<dbReference type="PANTHER" id="PTHR43213">
    <property type="entry name" value="BIFUNCTIONAL DTTP/UTP PYROPHOSPHATASE/METHYLTRANSFERASE PROTEIN-RELATED"/>
    <property type="match status" value="1"/>
</dbReference>
<dbReference type="PIRSF" id="PIRSF006305">
    <property type="entry name" value="Maf"/>
    <property type="match status" value="1"/>
</dbReference>
<feature type="active site" description="Proton acceptor" evidence="9">
    <location>
        <position position="69"/>
    </location>
</feature>
<keyword evidence="2 9" id="KW-0963">Cytoplasm</keyword>
<comment type="cofactor">
    <cofactor evidence="9">
        <name>a divalent metal cation</name>
        <dbReference type="ChEBI" id="CHEBI:60240"/>
    </cofactor>
</comment>
<keyword evidence="3 9" id="KW-0378">Hydrolase</keyword>
<dbReference type="InterPro" id="IPR003697">
    <property type="entry name" value="Maf-like"/>
</dbReference>
<reference evidence="10 11" key="1">
    <citation type="submission" date="2017-08" db="EMBL/GenBank/DDBJ databases">
        <title>A Genome Sequence of Oceanimonas doudoroffii ATCC 27123T.</title>
        <authorList>
            <person name="Brennan M.A."/>
            <person name="Maclea K.S."/>
            <person name="Mcclelland W.D."/>
            <person name="Trachtenberg A.M."/>
        </authorList>
    </citation>
    <scope>NUCLEOTIDE SEQUENCE [LARGE SCALE GENOMIC DNA]</scope>
    <source>
        <strain evidence="10 11">ATCC 27123</strain>
    </source>
</reference>
<evidence type="ECO:0000256" key="7">
    <source>
        <dbReference type="ARBA" id="ARBA00060749"/>
    </source>
</evidence>
<dbReference type="SUPFAM" id="SSF52972">
    <property type="entry name" value="ITPase-like"/>
    <property type="match status" value="1"/>
</dbReference>
<feature type="site" description="Important for substrate specificity" evidence="9">
    <location>
        <position position="70"/>
    </location>
</feature>
<organism evidence="10 11">
    <name type="scientific">Oceanimonas doudoroffii</name>
    <dbReference type="NCBI Taxonomy" id="84158"/>
    <lineage>
        <taxon>Bacteria</taxon>
        <taxon>Pseudomonadati</taxon>
        <taxon>Pseudomonadota</taxon>
        <taxon>Gammaproteobacteria</taxon>
        <taxon>Aeromonadales</taxon>
        <taxon>Aeromonadaceae</taxon>
        <taxon>Oceanimonas</taxon>
    </lineage>
</organism>
<evidence type="ECO:0000256" key="4">
    <source>
        <dbReference type="ARBA" id="ARBA00023080"/>
    </source>
</evidence>
<evidence type="ECO:0000256" key="2">
    <source>
        <dbReference type="ARBA" id="ARBA00022490"/>
    </source>
</evidence>
<keyword evidence="11" id="KW-1185">Reference proteome</keyword>
<dbReference type="Pfam" id="PF02545">
    <property type="entry name" value="Maf"/>
    <property type="match status" value="1"/>
</dbReference>
<evidence type="ECO:0000313" key="10">
    <source>
        <dbReference type="EMBL" id="OXY82592.1"/>
    </source>
</evidence>
<dbReference type="PANTHER" id="PTHR43213:SF10">
    <property type="entry name" value="7-METHYL-GTP PYROPHOSPHATASE"/>
    <property type="match status" value="1"/>
</dbReference>
<dbReference type="InterPro" id="IPR029001">
    <property type="entry name" value="ITPase-like_fam"/>
</dbReference>
<feature type="site" description="Important for substrate specificity" evidence="9">
    <location>
        <position position="154"/>
    </location>
</feature>
<dbReference type="OrthoDB" id="9813694at2"/>
<comment type="function">
    <text evidence="6 9">Nucleoside triphosphate pyrophosphatase that hydrolyzes 7-methyl-GTP (m(7)GTP). May have a dual role in cell division arrest and in preventing the incorporation of modified nucleotides into cellular nucleic acids.</text>
</comment>
<evidence type="ECO:0000256" key="3">
    <source>
        <dbReference type="ARBA" id="ARBA00022801"/>
    </source>
</evidence>
<name>A0A233RGS3_9GAMM</name>
<dbReference type="Proteomes" id="UP000242757">
    <property type="component" value="Unassembled WGS sequence"/>
</dbReference>
<comment type="subcellular location">
    <subcellularLocation>
        <location evidence="1 9">Cytoplasm</location>
    </subcellularLocation>
</comment>
<dbReference type="RefSeq" id="WP_094199371.1">
    <property type="nucleotide sequence ID" value="NZ_NBIM01000001.1"/>
</dbReference>
<dbReference type="GO" id="GO:0005737">
    <property type="term" value="C:cytoplasm"/>
    <property type="evidence" value="ECO:0007669"/>
    <property type="project" value="UniProtKB-SubCell"/>
</dbReference>
<dbReference type="FunFam" id="3.90.950.10:FF:000005">
    <property type="entry name" value="7-methyl-GTP pyrophosphatase"/>
    <property type="match status" value="1"/>
</dbReference>
<keyword evidence="4 9" id="KW-0546">Nucleotide metabolism</keyword>
<comment type="caution">
    <text evidence="10">The sequence shown here is derived from an EMBL/GenBank/DDBJ whole genome shotgun (WGS) entry which is preliminary data.</text>
</comment>
<comment type="similarity">
    <text evidence="7 9">Belongs to the Maf family. YceF subfamily.</text>
</comment>
<dbReference type="GO" id="GO:0047429">
    <property type="term" value="F:nucleoside triphosphate diphosphatase activity"/>
    <property type="evidence" value="ECO:0007669"/>
    <property type="project" value="InterPro"/>
</dbReference>
<evidence type="ECO:0000256" key="6">
    <source>
        <dbReference type="ARBA" id="ARBA00053369"/>
    </source>
</evidence>
<dbReference type="CDD" id="cd00555">
    <property type="entry name" value="Maf"/>
    <property type="match status" value="1"/>
</dbReference>
<comment type="catalytic activity">
    <reaction evidence="5 9">
        <text>N(7)-methyl-GTP + H2O = N(7)-methyl-GMP + diphosphate + H(+)</text>
        <dbReference type="Rhea" id="RHEA:58744"/>
        <dbReference type="ChEBI" id="CHEBI:15377"/>
        <dbReference type="ChEBI" id="CHEBI:15378"/>
        <dbReference type="ChEBI" id="CHEBI:33019"/>
        <dbReference type="ChEBI" id="CHEBI:58285"/>
        <dbReference type="ChEBI" id="CHEBI:87133"/>
    </reaction>
</comment>
<comment type="caution">
    <text evidence="9">Lacks conserved residue(s) required for the propagation of feature annotation.</text>
</comment>
<evidence type="ECO:0000256" key="8">
    <source>
        <dbReference type="ARBA" id="ARBA00068163"/>
    </source>
</evidence>
<sequence length="192" mass="20580">MPPLILASSSPYRRALLTRLGLTFDCHSPDIDESPLPGERGDALALRLARQKAAAVAAHYQHGLVIGSDQVCVNGDKLLGKPGTIEKAREQLLAAAGKRVSFYTGLCLHDIGSGQSRALVEPFHVHFRPLTAAQIDRYLEQEPALDCAGAFKCEGLGISLFERMDGRDPNSLVGLPLIALVDALAEFGVEVP</sequence>
<dbReference type="EC" id="3.6.1.-" evidence="9"/>
<dbReference type="Gene3D" id="3.90.950.10">
    <property type="match status" value="1"/>
</dbReference>
<protein>
    <recommendedName>
        <fullName evidence="8 9">7-methyl-GTP pyrophosphatase</fullName>
        <shortName evidence="9">m(7)GTP pyrophosphatase</shortName>
        <ecNumber evidence="9">3.6.1.-</ecNumber>
    </recommendedName>
</protein>
<dbReference type="EMBL" id="NBIM01000001">
    <property type="protein sequence ID" value="OXY82592.1"/>
    <property type="molecule type" value="Genomic_DNA"/>
</dbReference>
<accession>A0A233RGS3</accession>
<dbReference type="GO" id="GO:0009117">
    <property type="term" value="P:nucleotide metabolic process"/>
    <property type="evidence" value="ECO:0007669"/>
    <property type="project" value="UniProtKB-KW"/>
</dbReference>